<dbReference type="Gene3D" id="3.10.450.50">
    <property type="match status" value="1"/>
</dbReference>
<keyword evidence="3" id="KW-1185">Reference proteome</keyword>
<organism evidence="2 3">
    <name type="scientific">Terrilactibacillus laevilacticus</name>
    <dbReference type="NCBI Taxonomy" id="1380157"/>
    <lineage>
        <taxon>Bacteria</taxon>
        <taxon>Bacillati</taxon>
        <taxon>Bacillota</taxon>
        <taxon>Bacilli</taxon>
        <taxon>Bacillales</taxon>
        <taxon>Bacillaceae</taxon>
        <taxon>Terrilactibacillus</taxon>
    </lineage>
</organism>
<dbReference type="SUPFAM" id="SSF54427">
    <property type="entry name" value="NTF2-like"/>
    <property type="match status" value="1"/>
</dbReference>
<dbReference type="InterPro" id="IPR032710">
    <property type="entry name" value="NTF2-like_dom_sf"/>
</dbReference>
<name>A0ABW5PNR0_9BACI</name>
<dbReference type="InterPro" id="IPR037401">
    <property type="entry name" value="SnoaL-like"/>
</dbReference>
<sequence length="143" mass="16893">MSIQFNKVQDILENYKTSTYEKNVEKFLSAYASDVHIYDCWENWEYVGIDRWREMVVAWFDDLNKDNILLKTDFDDLAIEEDSRLAFIHCKATFAAHNPSGEILRQLSNRFTFCIKKENDSWLITHEHSSLPIKMETGKGIFD</sequence>
<dbReference type="RefSeq" id="WP_141191796.1">
    <property type="nucleotide sequence ID" value="NZ_JBHUMR010000007.1"/>
</dbReference>
<proteinExistence type="predicted"/>
<evidence type="ECO:0000313" key="3">
    <source>
        <dbReference type="Proteomes" id="UP001597458"/>
    </source>
</evidence>
<feature type="domain" description="SnoaL-like" evidence="1">
    <location>
        <begin position="8"/>
        <end position="133"/>
    </location>
</feature>
<evidence type="ECO:0000313" key="2">
    <source>
        <dbReference type="EMBL" id="MFD2616502.1"/>
    </source>
</evidence>
<accession>A0ABW5PNR0</accession>
<comment type="caution">
    <text evidence="2">The sequence shown here is derived from an EMBL/GenBank/DDBJ whole genome shotgun (WGS) entry which is preliminary data.</text>
</comment>
<dbReference type="Proteomes" id="UP001597458">
    <property type="component" value="Unassembled WGS sequence"/>
</dbReference>
<protein>
    <submittedName>
        <fullName evidence="2">YybH family protein</fullName>
    </submittedName>
</protein>
<evidence type="ECO:0000259" key="1">
    <source>
        <dbReference type="Pfam" id="PF13474"/>
    </source>
</evidence>
<dbReference type="Pfam" id="PF13474">
    <property type="entry name" value="SnoaL_3"/>
    <property type="match status" value="1"/>
</dbReference>
<dbReference type="EMBL" id="JBHUMR010000007">
    <property type="protein sequence ID" value="MFD2616502.1"/>
    <property type="molecule type" value="Genomic_DNA"/>
</dbReference>
<gene>
    <name evidence="2" type="ORF">ACFSTF_04125</name>
</gene>
<reference evidence="3" key="1">
    <citation type="journal article" date="2019" name="Int. J. Syst. Evol. Microbiol.">
        <title>The Global Catalogue of Microorganisms (GCM) 10K type strain sequencing project: providing services to taxonomists for standard genome sequencing and annotation.</title>
        <authorList>
            <consortium name="The Broad Institute Genomics Platform"/>
            <consortium name="The Broad Institute Genome Sequencing Center for Infectious Disease"/>
            <person name="Wu L."/>
            <person name="Ma J."/>
        </authorList>
    </citation>
    <scope>NUCLEOTIDE SEQUENCE [LARGE SCALE GENOMIC DNA]</scope>
    <source>
        <strain evidence="3">TISTR 2241</strain>
    </source>
</reference>